<name>A0A511R4V2_9DEIN</name>
<comment type="caution">
    <text evidence="1">The sequence shown here is derived from an EMBL/GenBank/DDBJ whole genome shotgun (WGS) entry which is preliminary data.</text>
</comment>
<dbReference type="EMBL" id="BJXL01000066">
    <property type="protein sequence ID" value="GEM83922.1"/>
    <property type="molecule type" value="Genomic_DNA"/>
</dbReference>
<evidence type="ECO:0000313" key="1">
    <source>
        <dbReference type="EMBL" id="GEM83922.1"/>
    </source>
</evidence>
<protein>
    <submittedName>
        <fullName evidence="1">Uncharacterized protein</fullName>
    </submittedName>
</protein>
<accession>A0A511R4V2</accession>
<evidence type="ECO:0000313" key="2">
    <source>
        <dbReference type="Proteomes" id="UP000321197"/>
    </source>
</evidence>
<sequence length="112" mass="12454">MMDLHPYAGLAACNPCRTARFRRAGLLISLTYMTSGRWEAKVWGPNGVSPGQLEGIAKALHLDSYAVSSYLAADFKTYVFVISGSRDIVPELKVEYDELTQRLDTFTPIPRV</sequence>
<dbReference type="AlphaFoldDB" id="A0A511R4V2"/>
<reference evidence="1 2" key="1">
    <citation type="submission" date="2019-07" db="EMBL/GenBank/DDBJ databases">
        <title>Whole genome shotgun sequence of Meiothermus hypogaeus NBRC 106114.</title>
        <authorList>
            <person name="Hosoyama A."/>
            <person name="Uohara A."/>
            <person name="Ohji S."/>
            <person name="Ichikawa N."/>
        </authorList>
    </citation>
    <scope>NUCLEOTIDE SEQUENCE [LARGE SCALE GENOMIC DNA]</scope>
    <source>
        <strain evidence="1 2">NBRC 106114</strain>
    </source>
</reference>
<dbReference type="Proteomes" id="UP000321197">
    <property type="component" value="Unassembled WGS sequence"/>
</dbReference>
<organism evidence="1 2">
    <name type="scientific">Meiothermus hypogaeus NBRC 106114</name>
    <dbReference type="NCBI Taxonomy" id="1227553"/>
    <lineage>
        <taxon>Bacteria</taxon>
        <taxon>Thermotogati</taxon>
        <taxon>Deinococcota</taxon>
        <taxon>Deinococci</taxon>
        <taxon>Thermales</taxon>
        <taxon>Thermaceae</taxon>
        <taxon>Meiothermus</taxon>
    </lineage>
</organism>
<gene>
    <name evidence="1" type="ORF">MHY01S_20880</name>
</gene>
<proteinExistence type="predicted"/>